<evidence type="ECO:0000313" key="3">
    <source>
        <dbReference type="Proteomes" id="UP000243308"/>
    </source>
</evidence>
<sequence length="109" mass="12333">MAYLEHATPKAKVVSFMTTEYDRAVLRNVQECYKIPIHKYTDAVSFFRDLRLLPRLLPRLPQRNIKDTSPSGTCQVSFFSLSSEPSKTTEPSTTTEPSKTTELCKTTGT</sequence>
<dbReference type="AlphaFoldDB" id="A0A086TIN3"/>
<dbReference type="Proteomes" id="UP000243308">
    <property type="component" value="Unassembled WGS sequence"/>
</dbReference>
<evidence type="ECO:0000256" key="1">
    <source>
        <dbReference type="SAM" id="MobiDB-lite"/>
    </source>
</evidence>
<feature type="region of interest" description="Disordered" evidence="1">
    <location>
        <begin position="81"/>
        <end position="109"/>
    </location>
</feature>
<organism evidence="2 3">
    <name type="scientific">Podila verticillata NRRL 6337</name>
    <dbReference type="NCBI Taxonomy" id="1069443"/>
    <lineage>
        <taxon>Eukaryota</taxon>
        <taxon>Fungi</taxon>
        <taxon>Fungi incertae sedis</taxon>
        <taxon>Mucoromycota</taxon>
        <taxon>Mortierellomycotina</taxon>
        <taxon>Mortierellomycetes</taxon>
        <taxon>Mortierellales</taxon>
        <taxon>Mortierellaceae</taxon>
        <taxon>Podila</taxon>
    </lineage>
</organism>
<gene>
    <name evidence="2" type="ORF">MVEG_12319</name>
</gene>
<dbReference type="EMBL" id="KN042438">
    <property type="protein sequence ID" value="KFH61810.1"/>
    <property type="molecule type" value="Genomic_DNA"/>
</dbReference>
<reference evidence="2 3" key="1">
    <citation type="submission" date="2011-02" db="EMBL/GenBank/DDBJ databases">
        <title>The Genome Sequence of Mortierella verticillata NRRL 6337.</title>
        <authorList>
            <consortium name="The Broad Institute Genome Sequencing Platform"/>
            <person name="Russ C."/>
            <person name="Cuomo C."/>
            <person name="Burger G."/>
            <person name="Gray M.W."/>
            <person name="Holland P.W.H."/>
            <person name="King N."/>
            <person name="Lang F.B.F."/>
            <person name="Roger A.J."/>
            <person name="Ruiz-Trillo I."/>
            <person name="Young S.K."/>
            <person name="Zeng Q."/>
            <person name="Gargeya S."/>
            <person name="Alvarado L."/>
            <person name="Berlin A."/>
            <person name="Chapman S.B."/>
            <person name="Chen Z."/>
            <person name="Freedman E."/>
            <person name="Gellesch M."/>
            <person name="Goldberg J."/>
            <person name="Griggs A."/>
            <person name="Gujja S."/>
            <person name="Heilman E."/>
            <person name="Heiman D."/>
            <person name="Howarth C."/>
            <person name="Mehta T."/>
            <person name="Neiman D."/>
            <person name="Pearson M."/>
            <person name="Roberts A."/>
            <person name="Saif S."/>
            <person name="Shea T."/>
            <person name="Shenoy N."/>
            <person name="Sisk P."/>
            <person name="Stolte C."/>
            <person name="Sykes S."/>
            <person name="White J."/>
            <person name="Yandava C."/>
            <person name="Haas B."/>
            <person name="Nusbaum C."/>
            <person name="Birren B."/>
        </authorList>
    </citation>
    <scope>NUCLEOTIDE SEQUENCE [LARGE SCALE GENOMIC DNA]</scope>
    <source>
        <strain evidence="2 3">NRRL 6337</strain>
    </source>
</reference>
<accession>A0A086TIN3</accession>
<name>A0A086TIN3_9FUNG</name>
<feature type="compositionally biased region" description="Low complexity" evidence="1">
    <location>
        <begin position="81"/>
        <end position="103"/>
    </location>
</feature>
<evidence type="ECO:0000313" key="2">
    <source>
        <dbReference type="EMBL" id="KFH61810.1"/>
    </source>
</evidence>
<proteinExistence type="predicted"/>
<protein>
    <submittedName>
        <fullName evidence="2">Uncharacterized protein</fullName>
    </submittedName>
</protein>
<keyword evidence="3" id="KW-1185">Reference proteome</keyword>